<dbReference type="Gene3D" id="3.20.20.80">
    <property type="entry name" value="Glycosidases"/>
    <property type="match status" value="1"/>
</dbReference>
<evidence type="ECO:0000256" key="1">
    <source>
        <dbReference type="ARBA" id="ARBA00000439"/>
    </source>
</evidence>
<dbReference type="EMBL" id="BOOJ01000058">
    <property type="protein sequence ID" value="GIH96032.1"/>
    <property type="molecule type" value="Genomic_DNA"/>
</dbReference>
<evidence type="ECO:0000256" key="2">
    <source>
        <dbReference type="ARBA" id="ARBA00005684"/>
    </source>
</evidence>
<dbReference type="PANTHER" id="PTHR32438">
    <property type="entry name" value="4-ALPHA-GLUCANOTRANSFERASE DPE1, CHLOROPLASTIC/AMYLOPLASTIC"/>
    <property type="match status" value="1"/>
</dbReference>
<dbReference type="Proteomes" id="UP000619788">
    <property type="component" value="Unassembled WGS sequence"/>
</dbReference>
<dbReference type="NCBIfam" id="TIGR00217">
    <property type="entry name" value="malQ"/>
    <property type="match status" value="1"/>
</dbReference>
<dbReference type="GO" id="GO:0005975">
    <property type="term" value="P:carbohydrate metabolic process"/>
    <property type="evidence" value="ECO:0007669"/>
    <property type="project" value="InterPro"/>
</dbReference>
<organism evidence="12 13">
    <name type="scientific">Planobispora siamensis</name>
    <dbReference type="NCBI Taxonomy" id="936338"/>
    <lineage>
        <taxon>Bacteria</taxon>
        <taxon>Bacillati</taxon>
        <taxon>Actinomycetota</taxon>
        <taxon>Actinomycetes</taxon>
        <taxon>Streptosporangiales</taxon>
        <taxon>Streptosporangiaceae</taxon>
        <taxon>Planobispora</taxon>
    </lineage>
</organism>
<dbReference type="InterPro" id="IPR003385">
    <property type="entry name" value="Glyco_hydro_77"/>
</dbReference>
<dbReference type="AlphaFoldDB" id="A0A8J3WPS8"/>
<evidence type="ECO:0000256" key="11">
    <source>
        <dbReference type="SAM" id="MobiDB-lite"/>
    </source>
</evidence>
<dbReference type="RefSeq" id="WP_204068095.1">
    <property type="nucleotide sequence ID" value="NZ_BOOJ01000058.1"/>
</dbReference>
<reference evidence="12 13" key="1">
    <citation type="submission" date="2021-01" db="EMBL/GenBank/DDBJ databases">
        <title>Whole genome shotgun sequence of Planobispora siamensis NBRC 107568.</title>
        <authorList>
            <person name="Komaki H."/>
            <person name="Tamura T."/>
        </authorList>
    </citation>
    <scope>NUCLEOTIDE SEQUENCE [LARGE SCALE GENOMIC DNA]</scope>
    <source>
        <strain evidence="12 13">NBRC 107568</strain>
    </source>
</reference>
<keyword evidence="13" id="KW-1185">Reference proteome</keyword>
<name>A0A8J3WPS8_9ACTN</name>
<evidence type="ECO:0000313" key="12">
    <source>
        <dbReference type="EMBL" id="GIH96032.1"/>
    </source>
</evidence>
<dbReference type="Pfam" id="PF02446">
    <property type="entry name" value="Glyco_hydro_77"/>
    <property type="match status" value="1"/>
</dbReference>
<evidence type="ECO:0000256" key="4">
    <source>
        <dbReference type="ARBA" id="ARBA00020295"/>
    </source>
</evidence>
<evidence type="ECO:0000256" key="6">
    <source>
        <dbReference type="ARBA" id="ARBA00022679"/>
    </source>
</evidence>
<dbReference type="SUPFAM" id="SSF51445">
    <property type="entry name" value="(Trans)glycosidases"/>
    <property type="match status" value="1"/>
</dbReference>
<dbReference type="PANTHER" id="PTHR32438:SF5">
    <property type="entry name" value="4-ALPHA-GLUCANOTRANSFERASE DPE1, CHLOROPLASTIC_AMYLOPLASTIC"/>
    <property type="match status" value="1"/>
</dbReference>
<dbReference type="EC" id="2.4.1.25" evidence="3 10"/>
<evidence type="ECO:0000256" key="10">
    <source>
        <dbReference type="RuleBase" id="RU361207"/>
    </source>
</evidence>
<gene>
    <name evidence="12" type="primary">malQ</name>
    <name evidence="12" type="ORF">Psi01_66620</name>
</gene>
<feature type="region of interest" description="Disordered" evidence="11">
    <location>
        <begin position="32"/>
        <end position="52"/>
    </location>
</feature>
<proteinExistence type="inferred from homology"/>
<dbReference type="GO" id="GO:0004134">
    <property type="term" value="F:4-alpha-glucanotransferase activity"/>
    <property type="evidence" value="ECO:0007669"/>
    <property type="project" value="UniProtKB-EC"/>
</dbReference>
<comment type="caution">
    <text evidence="12">The sequence shown here is derived from an EMBL/GenBank/DDBJ whole genome shotgun (WGS) entry which is preliminary data.</text>
</comment>
<evidence type="ECO:0000313" key="13">
    <source>
        <dbReference type="Proteomes" id="UP000619788"/>
    </source>
</evidence>
<comment type="similarity">
    <text evidence="2 10">Belongs to the disproportionating enzyme family.</text>
</comment>
<evidence type="ECO:0000256" key="9">
    <source>
        <dbReference type="ARBA" id="ARBA00031501"/>
    </source>
</evidence>
<keyword evidence="7 10" id="KW-0119">Carbohydrate metabolism</keyword>
<dbReference type="InterPro" id="IPR017853">
    <property type="entry name" value="GH"/>
</dbReference>
<protein>
    <recommendedName>
        <fullName evidence="4 10">4-alpha-glucanotransferase</fullName>
        <ecNumber evidence="3 10">2.4.1.25</ecNumber>
    </recommendedName>
    <alternativeName>
        <fullName evidence="8 10">Amylomaltase</fullName>
    </alternativeName>
    <alternativeName>
        <fullName evidence="9 10">Disproportionating enzyme</fullName>
    </alternativeName>
</protein>
<keyword evidence="5 10" id="KW-0328">Glycosyltransferase</keyword>
<sequence length="623" mass="68304">MADAWGIEEYYDDVEGRRHRVSPDTVAALREVIGTPPQDGDGRDDPQTLVRRRGDRVGPAELVLEDGAELRIGDVLPPDLPFGYHILRRGGEETAHRLIVGPGRCHLPGRRAWGWAAQLYATRSRDSWGIGDLADLGRLARWAADECRAGFLLVNPLHATAPVAPIQASPYFPASRRFRNPVYLRVEEVPGAGRAGADLQEAAARGRELNRRRHIDRDAVWRLKLAALEAIWRCAPPGPEFDQWRARQGDGLREFATWCTLAEQYGGNWRIWPQEYRHPAGPAVGRFAREHADRVRFHAWLQWLTERQLTENASGVTLIQDLPVGVDPGGADAWSWQDLLAQGVSVGAPADEFNTEGQDWGLPPFVPWKLRRAGYRPFADSIRATVAAAGGLRIDHVMGLFRLWWVPSGAGAGQGAYVRYPAADLLDIVALESHRAGALVIGEDLGTVEPGVRETLAEYGVLSYRLLWFEQDDPATWPEHAMAAVTTHDLPTVAGLWDGSDLEAQRRLGLEPNEESSGAVRRRLARGGGLDAGAGGEEAVLAAHQLMARAPSVLLSATLDDALAEPERPNIPGADDQRPNWCLALPVPLEELQSAPLPRKLAAVLAEPRARPRDGREPGGEAP</sequence>
<keyword evidence="6 10" id="KW-0808">Transferase</keyword>
<comment type="catalytic activity">
    <reaction evidence="1 10">
        <text>Transfers a segment of a (1-&gt;4)-alpha-D-glucan to a new position in an acceptor, which may be glucose or a (1-&gt;4)-alpha-D-glucan.</text>
        <dbReference type="EC" id="2.4.1.25"/>
    </reaction>
</comment>
<evidence type="ECO:0000256" key="5">
    <source>
        <dbReference type="ARBA" id="ARBA00022676"/>
    </source>
</evidence>
<evidence type="ECO:0000256" key="8">
    <source>
        <dbReference type="ARBA" id="ARBA00031423"/>
    </source>
</evidence>
<accession>A0A8J3WPS8</accession>
<evidence type="ECO:0000256" key="3">
    <source>
        <dbReference type="ARBA" id="ARBA00012560"/>
    </source>
</evidence>
<evidence type="ECO:0000256" key="7">
    <source>
        <dbReference type="ARBA" id="ARBA00023277"/>
    </source>
</evidence>